<accession>A0A9N9HIV4</accession>
<keyword evidence="2" id="KW-1185">Reference proteome</keyword>
<evidence type="ECO:0000313" key="1">
    <source>
        <dbReference type="EMBL" id="CAG8679008.1"/>
    </source>
</evidence>
<dbReference type="AlphaFoldDB" id="A0A9N9HIV4"/>
<feature type="non-terminal residue" evidence="1">
    <location>
        <position position="1"/>
    </location>
</feature>
<sequence>ICLEYPATKAKEKKDISQIKASQDTILSNHNADIVEVPIIKEQEVLEPISYPKNSTLHNNSRNNLEISSAENDLISNSEIKQQT</sequence>
<reference evidence="1" key="1">
    <citation type="submission" date="2021-06" db="EMBL/GenBank/DDBJ databases">
        <authorList>
            <person name="Kallberg Y."/>
            <person name="Tangrot J."/>
            <person name="Rosling A."/>
        </authorList>
    </citation>
    <scope>NUCLEOTIDE SEQUENCE</scope>
    <source>
        <strain evidence="1">87-6 pot B 2015</strain>
    </source>
</reference>
<organism evidence="1 2">
    <name type="scientific">Funneliformis mosseae</name>
    <name type="common">Endomycorrhizal fungus</name>
    <name type="synonym">Glomus mosseae</name>
    <dbReference type="NCBI Taxonomy" id="27381"/>
    <lineage>
        <taxon>Eukaryota</taxon>
        <taxon>Fungi</taxon>
        <taxon>Fungi incertae sedis</taxon>
        <taxon>Mucoromycota</taxon>
        <taxon>Glomeromycotina</taxon>
        <taxon>Glomeromycetes</taxon>
        <taxon>Glomerales</taxon>
        <taxon>Glomeraceae</taxon>
        <taxon>Funneliformis</taxon>
    </lineage>
</organism>
<dbReference type="Proteomes" id="UP000789375">
    <property type="component" value="Unassembled WGS sequence"/>
</dbReference>
<gene>
    <name evidence="1" type="ORF">FMOSSE_LOCUS12788</name>
</gene>
<dbReference type="EMBL" id="CAJVPP010006502">
    <property type="protein sequence ID" value="CAG8679008.1"/>
    <property type="molecule type" value="Genomic_DNA"/>
</dbReference>
<protein>
    <submittedName>
        <fullName evidence="1">7165_t:CDS:1</fullName>
    </submittedName>
</protein>
<comment type="caution">
    <text evidence="1">The sequence shown here is derived from an EMBL/GenBank/DDBJ whole genome shotgun (WGS) entry which is preliminary data.</text>
</comment>
<name>A0A9N9HIV4_FUNMO</name>
<evidence type="ECO:0000313" key="2">
    <source>
        <dbReference type="Proteomes" id="UP000789375"/>
    </source>
</evidence>
<proteinExistence type="predicted"/>